<accession>A0A8B9IPP4</accession>
<dbReference type="AlphaFoldDB" id="A0A8B9IPP4"/>
<reference evidence="3" key="2">
    <citation type="submission" date="2025-09" db="UniProtKB">
        <authorList>
            <consortium name="Ensembl"/>
        </authorList>
    </citation>
    <scope>IDENTIFICATION</scope>
</reference>
<proteinExistence type="predicted"/>
<dbReference type="Pfam" id="PF07654">
    <property type="entry name" value="C1-set"/>
    <property type="match status" value="1"/>
</dbReference>
<evidence type="ECO:0000313" key="4">
    <source>
        <dbReference type="Proteomes" id="UP000694521"/>
    </source>
</evidence>
<reference evidence="3" key="1">
    <citation type="submission" date="2025-08" db="UniProtKB">
        <authorList>
            <consortium name="Ensembl"/>
        </authorList>
    </citation>
    <scope>IDENTIFICATION</scope>
</reference>
<evidence type="ECO:0000256" key="1">
    <source>
        <dbReference type="SAM" id="MobiDB-lite"/>
    </source>
</evidence>
<feature type="compositionally biased region" description="Polar residues" evidence="1">
    <location>
        <begin position="1"/>
        <end position="13"/>
    </location>
</feature>
<organism evidence="3 4">
    <name type="scientific">Anser cygnoides</name>
    <name type="common">Swan goose</name>
    <dbReference type="NCBI Taxonomy" id="8845"/>
    <lineage>
        <taxon>Eukaryota</taxon>
        <taxon>Metazoa</taxon>
        <taxon>Chordata</taxon>
        <taxon>Craniata</taxon>
        <taxon>Vertebrata</taxon>
        <taxon>Euteleostomi</taxon>
        <taxon>Archelosauria</taxon>
        <taxon>Archosauria</taxon>
        <taxon>Dinosauria</taxon>
        <taxon>Saurischia</taxon>
        <taxon>Theropoda</taxon>
        <taxon>Coelurosauria</taxon>
        <taxon>Aves</taxon>
        <taxon>Neognathae</taxon>
        <taxon>Galloanserae</taxon>
        <taxon>Anseriformes</taxon>
        <taxon>Anatidae</taxon>
        <taxon>Anserinae</taxon>
        <taxon>Anser</taxon>
    </lineage>
</organism>
<keyword evidence="4" id="KW-1185">Reference proteome</keyword>
<dbReference type="InterPro" id="IPR003597">
    <property type="entry name" value="Ig_C1-set"/>
</dbReference>
<dbReference type="Gene3D" id="2.60.40.10">
    <property type="entry name" value="Immunoglobulins"/>
    <property type="match status" value="2"/>
</dbReference>
<evidence type="ECO:0000259" key="2">
    <source>
        <dbReference type="Pfam" id="PF07654"/>
    </source>
</evidence>
<dbReference type="Proteomes" id="UP000694521">
    <property type="component" value="Unplaced"/>
</dbReference>
<feature type="region of interest" description="Disordered" evidence="1">
    <location>
        <begin position="1"/>
        <end position="27"/>
    </location>
</feature>
<dbReference type="InterPro" id="IPR036179">
    <property type="entry name" value="Ig-like_dom_sf"/>
</dbReference>
<sequence length="207" mass="22191">VSYISQPSGTTKQYGAAVEGRATASRDNSRAESSLSLHHLHVGDSAHYFCALFIGLGINGVITDKLVFGSGTTLTVEPNSDPEVILIKSKPLEEGGSTGKAACLARNFYPKNINLDMLPAEVIYEQNTPIVTSEGTYNTIKVVNVTKASEVSCTAKFKGNFFTANATSSDIKTEKTNMLSMAVLGLRVLLAKSIAFNTLMSIKLFLF</sequence>
<dbReference type="InterPro" id="IPR013783">
    <property type="entry name" value="Ig-like_fold"/>
</dbReference>
<feature type="domain" description="Immunoglobulin C1-set" evidence="2">
    <location>
        <begin position="90"/>
        <end position="158"/>
    </location>
</feature>
<name>A0A8B9IPP4_ANSCY</name>
<protein>
    <recommendedName>
        <fullName evidence="2">Immunoglobulin C1-set domain-containing protein</fullName>
    </recommendedName>
</protein>
<dbReference type="Ensembl" id="ENSACDT00005027646.1">
    <property type="protein sequence ID" value="ENSACDP00005023107.1"/>
    <property type="gene ID" value="ENSACDG00005016759.1"/>
</dbReference>
<evidence type="ECO:0000313" key="3">
    <source>
        <dbReference type="Ensembl" id="ENSACDP00005023107.1"/>
    </source>
</evidence>
<dbReference type="SUPFAM" id="SSF48726">
    <property type="entry name" value="Immunoglobulin"/>
    <property type="match status" value="2"/>
</dbReference>